<keyword evidence="9" id="KW-1185">Reference proteome</keyword>
<dbReference type="InterPro" id="IPR016163">
    <property type="entry name" value="Ald_DH_C"/>
</dbReference>
<evidence type="ECO:0000313" key="9">
    <source>
        <dbReference type="Proteomes" id="UP000267164"/>
    </source>
</evidence>
<dbReference type="Pfam" id="PF00171">
    <property type="entry name" value="Aldedh"/>
    <property type="match status" value="1"/>
</dbReference>
<dbReference type="InterPro" id="IPR016160">
    <property type="entry name" value="Ald_DH_CS_CYS"/>
</dbReference>
<keyword evidence="2 6" id="KW-0560">Oxidoreductase</keyword>
<evidence type="ECO:0000313" key="8">
    <source>
        <dbReference type="EMBL" id="AYF77723.1"/>
    </source>
</evidence>
<dbReference type="Proteomes" id="UP000267164">
    <property type="component" value="Chromosome"/>
</dbReference>
<dbReference type="RefSeq" id="WP_120742468.1">
    <property type="nucleotide sequence ID" value="NZ_CP032568.1"/>
</dbReference>
<dbReference type="Gene3D" id="3.40.309.10">
    <property type="entry name" value="Aldehyde Dehydrogenase, Chain A, domain 2"/>
    <property type="match status" value="1"/>
</dbReference>
<dbReference type="SUPFAM" id="SSF53720">
    <property type="entry name" value="ALDH-like"/>
    <property type="match status" value="1"/>
</dbReference>
<gene>
    <name evidence="8" type="ORF">D7D52_32310</name>
</gene>
<reference evidence="8 9" key="1">
    <citation type="submission" date="2018-09" db="EMBL/GenBank/DDBJ databases">
        <title>Nocardia yunnanensis sp. nov., an actinomycete isolated from a soil sample.</title>
        <authorList>
            <person name="Zhang J."/>
        </authorList>
    </citation>
    <scope>NUCLEOTIDE SEQUENCE [LARGE SCALE GENOMIC DNA]</scope>
    <source>
        <strain evidence="8 9">CFHS0054</strain>
    </source>
</reference>
<dbReference type="GO" id="GO:0004029">
    <property type="term" value="F:aldehyde dehydrogenase (NAD+) activity"/>
    <property type="evidence" value="ECO:0007669"/>
    <property type="project" value="UniProtKB-EC"/>
</dbReference>
<accession>A0A386ZKC0</accession>
<evidence type="ECO:0000259" key="7">
    <source>
        <dbReference type="Pfam" id="PF00171"/>
    </source>
</evidence>
<sequence>MLELGGKSACLVLDDADIVQAAAETVKSAFNNAGQMCGAWTRMVVPRTRLEEATAAVVAEVARLEVGDPVDPRTTVGPIATGDQYEKVLGYIDRGMREGATLACGGPGRPPGLDRGFYVRPTVFTDVDNAMTIAREEIFGPVLSIIAHDGDDDAVAIANDSPYGLRGAVFSGDHDRAVAVALRIRTGQVDINGYKMLPNAPFGGFGQSGYGRCQGRLGFEEYLQVKSLQL</sequence>
<dbReference type="AlphaFoldDB" id="A0A386ZKC0"/>
<evidence type="ECO:0000256" key="5">
    <source>
        <dbReference type="PROSITE-ProRule" id="PRU10007"/>
    </source>
</evidence>
<dbReference type="PROSITE" id="PS00070">
    <property type="entry name" value="ALDEHYDE_DEHYDR_CYS"/>
    <property type="match status" value="1"/>
</dbReference>
<dbReference type="EC" id="1.2.1.3" evidence="3"/>
<dbReference type="PANTHER" id="PTHR42804">
    <property type="entry name" value="ALDEHYDE DEHYDROGENASE"/>
    <property type="match status" value="1"/>
</dbReference>
<feature type="active site" evidence="5">
    <location>
        <position position="3"/>
    </location>
</feature>
<dbReference type="InterPro" id="IPR015590">
    <property type="entry name" value="Aldehyde_DH_dom"/>
</dbReference>
<dbReference type="InterPro" id="IPR016161">
    <property type="entry name" value="Ald_DH/histidinol_DH"/>
</dbReference>
<dbReference type="PROSITE" id="PS00687">
    <property type="entry name" value="ALDEHYDE_DEHYDR_GLU"/>
    <property type="match status" value="1"/>
</dbReference>
<dbReference type="PANTHER" id="PTHR42804:SF1">
    <property type="entry name" value="ALDEHYDE DEHYDROGENASE-RELATED"/>
    <property type="match status" value="1"/>
</dbReference>
<dbReference type="FunFam" id="3.40.309.10:FF:000012">
    <property type="entry name" value="Betaine aldehyde dehydrogenase"/>
    <property type="match status" value="1"/>
</dbReference>
<protein>
    <recommendedName>
        <fullName evidence="3">aldehyde dehydrogenase (NAD(+))</fullName>
        <ecNumber evidence="3">1.2.1.3</ecNumber>
    </recommendedName>
</protein>
<dbReference type="EMBL" id="CP032568">
    <property type="protein sequence ID" value="AYF77723.1"/>
    <property type="molecule type" value="Genomic_DNA"/>
</dbReference>
<evidence type="ECO:0000256" key="3">
    <source>
        <dbReference type="ARBA" id="ARBA00024226"/>
    </source>
</evidence>
<dbReference type="Gene3D" id="3.40.605.10">
    <property type="entry name" value="Aldehyde Dehydrogenase, Chain A, domain 1"/>
    <property type="match status" value="1"/>
</dbReference>
<feature type="domain" description="Aldehyde dehydrogenase" evidence="7">
    <location>
        <begin position="2"/>
        <end position="227"/>
    </location>
</feature>
<proteinExistence type="inferred from homology"/>
<evidence type="ECO:0000256" key="6">
    <source>
        <dbReference type="RuleBase" id="RU003345"/>
    </source>
</evidence>
<evidence type="ECO:0000256" key="4">
    <source>
        <dbReference type="ARBA" id="ARBA00049194"/>
    </source>
</evidence>
<dbReference type="KEGG" id="nyu:D7D52_32310"/>
<organism evidence="8 9">
    <name type="scientific">Nocardia yunnanensis</name>
    <dbReference type="NCBI Taxonomy" id="2382165"/>
    <lineage>
        <taxon>Bacteria</taxon>
        <taxon>Bacillati</taxon>
        <taxon>Actinomycetota</taxon>
        <taxon>Actinomycetes</taxon>
        <taxon>Mycobacteriales</taxon>
        <taxon>Nocardiaceae</taxon>
        <taxon>Nocardia</taxon>
    </lineage>
</organism>
<dbReference type="InterPro" id="IPR016162">
    <property type="entry name" value="Ald_DH_N"/>
</dbReference>
<dbReference type="InterPro" id="IPR029510">
    <property type="entry name" value="Ald_DH_CS_GLU"/>
</dbReference>
<evidence type="ECO:0000256" key="1">
    <source>
        <dbReference type="ARBA" id="ARBA00009986"/>
    </source>
</evidence>
<comment type="similarity">
    <text evidence="1 6">Belongs to the aldehyde dehydrogenase family.</text>
</comment>
<name>A0A386ZKC0_9NOCA</name>
<comment type="catalytic activity">
    <reaction evidence="4">
        <text>an aldehyde + NAD(+) + H2O = a carboxylate + NADH + 2 H(+)</text>
        <dbReference type="Rhea" id="RHEA:16185"/>
        <dbReference type="ChEBI" id="CHEBI:15377"/>
        <dbReference type="ChEBI" id="CHEBI:15378"/>
        <dbReference type="ChEBI" id="CHEBI:17478"/>
        <dbReference type="ChEBI" id="CHEBI:29067"/>
        <dbReference type="ChEBI" id="CHEBI:57540"/>
        <dbReference type="ChEBI" id="CHEBI:57945"/>
        <dbReference type="EC" id="1.2.1.3"/>
    </reaction>
</comment>
<dbReference type="OrthoDB" id="6882680at2"/>
<evidence type="ECO:0000256" key="2">
    <source>
        <dbReference type="ARBA" id="ARBA00023002"/>
    </source>
</evidence>